<dbReference type="Proteomes" id="UP001589559">
    <property type="component" value="Unassembled WGS sequence"/>
</dbReference>
<evidence type="ECO:0000313" key="1">
    <source>
        <dbReference type="EMBL" id="MFB9813267.1"/>
    </source>
</evidence>
<name>A0ACC6VQ17_9EURY</name>
<accession>A0ACC6VQ17</accession>
<keyword evidence="2" id="KW-1185">Reference proteome</keyword>
<sequence>MPTCQGCGSTVTDQYVQVFTPDGVDQPRVCPFCEDRVRDGAGFARRGRLDTTTVRSRLGTILKRATDDG</sequence>
<protein>
    <submittedName>
        <fullName evidence="1">Uncharacterized protein</fullName>
    </submittedName>
</protein>
<gene>
    <name evidence="1" type="ORF">ACFFN7_18080</name>
</gene>
<dbReference type="EMBL" id="JBHMAK010000013">
    <property type="protein sequence ID" value="MFB9813267.1"/>
    <property type="molecule type" value="Genomic_DNA"/>
</dbReference>
<reference evidence="1" key="1">
    <citation type="submission" date="2024-09" db="EMBL/GenBank/DDBJ databases">
        <authorList>
            <person name="Sun Q."/>
            <person name="Mori K."/>
        </authorList>
    </citation>
    <scope>NUCLEOTIDE SEQUENCE</scope>
    <source>
        <strain evidence="1">JCM 19018</strain>
    </source>
</reference>
<proteinExistence type="predicted"/>
<organism evidence="1 2">
    <name type="scientific">Haloarcula sebkhae</name>
    <dbReference type="NCBI Taxonomy" id="932660"/>
    <lineage>
        <taxon>Archaea</taxon>
        <taxon>Methanobacteriati</taxon>
        <taxon>Methanobacteriota</taxon>
        <taxon>Stenosarchaea group</taxon>
        <taxon>Halobacteria</taxon>
        <taxon>Halobacteriales</taxon>
        <taxon>Haloarculaceae</taxon>
        <taxon>Haloarcula</taxon>
    </lineage>
</organism>
<evidence type="ECO:0000313" key="2">
    <source>
        <dbReference type="Proteomes" id="UP001589559"/>
    </source>
</evidence>
<comment type="caution">
    <text evidence="1">The sequence shown here is derived from an EMBL/GenBank/DDBJ whole genome shotgun (WGS) entry which is preliminary data.</text>
</comment>